<protein>
    <submittedName>
        <fullName evidence="1">Uncharacterized protein ORF59</fullName>
    </submittedName>
</protein>
<dbReference type="RefSeq" id="YP_004251000.1">
    <property type="nucleotide sequence ID" value="NC_015157.1"/>
</dbReference>
<dbReference type="KEGG" id="vg:10228538"/>
<dbReference type="OrthoDB" id="8611at10239"/>
<dbReference type="GeneID" id="10228538"/>
<reference evidence="1 2" key="1">
    <citation type="journal article" date="2011" name="MBio">
        <title>Evidence of a dominant lineage of Vibrio cholerae-specific lytic bacteriophages shed by cholera patients over a 10-year period in Dhaka, Bangladesh.</title>
        <authorList>
            <person name="Seed K.D."/>
            <person name="Bodi K.L."/>
            <person name="Kropinski A.M."/>
            <person name="Ackermann H.W."/>
            <person name="Calderwood S.B."/>
            <person name="Qadri F."/>
            <person name="Camilli A."/>
        </authorList>
    </citation>
    <scope>NUCLEOTIDE SEQUENCE [LARGE SCALE GENOMIC DNA]</scope>
</reference>
<sequence>MIKFRVGDRFTTRRGFSFKIIKYYNATNVIIRFDPDGLCEDGYVKRTTNHSIKTGTIDYPFERSSAGVGYAGYEKGQIPKDKHIKDVWSKMLQRCYKPSQKDKKAYLDCTVCEEWHCYKNFYFWYKHQMSSSYYQEGYQLDKDIILSGNKVYCPEYCRLVPEKINSFLNNFTDSRNTGLPNGVNWKEANKKYQVSIKDENSKRKYLGITNDIVYGDRLYREEKNRIARVLAERYDGLVCPDIINILRNFKYPEYDFLNRCYKIQEQSNDQHP</sequence>
<dbReference type="Proteomes" id="UP000007502">
    <property type="component" value="Segment"/>
</dbReference>
<gene>
    <name evidence="1" type="primary">ORF59</name>
</gene>
<keyword evidence="2" id="KW-1185">Reference proteome</keyword>
<dbReference type="EMBL" id="HQ641347">
    <property type="protein sequence ID" value="ADX87875.1"/>
    <property type="molecule type" value="Genomic_DNA"/>
</dbReference>
<evidence type="ECO:0000313" key="2">
    <source>
        <dbReference type="Proteomes" id="UP000007502"/>
    </source>
</evidence>
<organism evidence="1 2">
    <name type="scientific">Vibrio phage ICP1</name>
    <dbReference type="NCBI Taxonomy" id="979525"/>
    <lineage>
        <taxon>Viruses</taxon>
        <taxon>Duplodnaviria</taxon>
        <taxon>Heunggongvirae</taxon>
        <taxon>Uroviricota</taxon>
        <taxon>Caudoviricetes</taxon>
        <taxon>Mohonavirus</taxon>
        <taxon>Mohonavirus ICP1</taxon>
    </lineage>
</organism>
<evidence type="ECO:0000313" key="1">
    <source>
        <dbReference type="EMBL" id="ADX87875.1"/>
    </source>
</evidence>
<accession>F1D181</accession>
<name>F1D181_9CAUD</name>
<proteinExistence type="predicted"/>